<evidence type="ECO:0000313" key="1">
    <source>
        <dbReference type="EMBL" id="MBK6007623.1"/>
    </source>
</evidence>
<protein>
    <submittedName>
        <fullName evidence="1">Uncharacterized protein</fullName>
    </submittedName>
</protein>
<dbReference type="EMBL" id="JAEPWM010000006">
    <property type="protein sequence ID" value="MBK6007623.1"/>
    <property type="molecule type" value="Genomic_DNA"/>
</dbReference>
<dbReference type="RefSeq" id="WP_201173458.1">
    <property type="nucleotide sequence ID" value="NZ_JAEPWM010000006.1"/>
</dbReference>
<comment type="caution">
    <text evidence="1">The sequence shown here is derived from an EMBL/GenBank/DDBJ whole genome shotgun (WGS) entry which is preliminary data.</text>
</comment>
<accession>A0A934WNJ1</accession>
<reference evidence="1" key="1">
    <citation type="journal article" date="2012" name="J. Microbiol. Biotechnol.">
        <title>Ramlibacter ginsenosidimutans sp. nov., with ginsenoside-converting activity.</title>
        <authorList>
            <person name="Wang L."/>
            <person name="An D.S."/>
            <person name="Kim S.G."/>
            <person name="Jin F.X."/>
            <person name="Kim S.C."/>
            <person name="Lee S.T."/>
            <person name="Im W.T."/>
        </authorList>
    </citation>
    <scope>NUCLEOTIDE SEQUENCE</scope>
    <source>
        <strain evidence="1">KACC 17527</strain>
    </source>
</reference>
<sequence>MAVLIVAREAADEIDALYESDEDAAADIDFLIEQLFEDHRTLEELCLPRDHFDFEPAFEIKRFGAAQRLGKNVYSAKLRSTADNSVIPYRLLVGFDAQRDRYHVLSIAHRNHAYDTRHPHFAELLRRYDDAGIPTYR</sequence>
<evidence type="ECO:0000313" key="2">
    <source>
        <dbReference type="Proteomes" id="UP000630528"/>
    </source>
</evidence>
<dbReference type="AlphaFoldDB" id="A0A934WNJ1"/>
<proteinExistence type="predicted"/>
<name>A0A934WNJ1_9BURK</name>
<reference evidence="1" key="2">
    <citation type="submission" date="2021-01" db="EMBL/GenBank/DDBJ databases">
        <authorList>
            <person name="Kang M."/>
        </authorList>
    </citation>
    <scope>NUCLEOTIDE SEQUENCE</scope>
    <source>
        <strain evidence="1">KACC 17527</strain>
    </source>
</reference>
<keyword evidence="2" id="KW-1185">Reference proteome</keyword>
<dbReference type="Proteomes" id="UP000630528">
    <property type="component" value="Unassembled WGS sequence"/>
</dbReference>
<organism evidence="1 2">
    <name type="scientific">Ramlibacter ginsenosidimutans</name>
    <dbReference type="NCBI Taxonomy" id="502333"/>
    <lineage>
        <taxon>Bacteria</taxon>
        <taxon>Pseudomonadati</taxon>
        <taxon>Pseudomonadota</taxon>
        <taxon>Betaproteobacteria</taxon>
        <taxon>Burkholderiales</taxon>
        <taxon>Comamonadaceae</taxon>
        <taxon>Ramlibacter</taxon>
    </lineage>
</organism>
<gene>
    <name evidence="1" type="ORF">JJB11_16105</name>
</gene>